<feature type="chain" id="PRO_5020602285" evidence="1">
    <location>
        <begin position="20"/>
        <end position="360"/>
    </location>
</feature>
<organism evidence="2 3">
    <name type="scientific">Niastella caeni</name>
    <dbReference type="NCBI Taxonomy" id="2569763"/>
    <lineage>
        <taxon>Bacteria</taxon>
        <taxon>Pseudomonadati</taxon>
        <taxon>Bacteroidota</taxon>
        <taxon>Chitinophagia</taxon>
        <taxon>Chitinophagales</taxon>
        <taxon>Chitinophagaceae</taxon>
        <taxon>Niastella</taxon>
    </lineage>
</organism>
<keyword evidence="3" id="KW-1185">Reference proteome</keyword>
<feature type="signal peptide" evidence="1">
    <location>
        <begin position="1"/>
        <end position="19"/>
    </location>
</feature>
<reference evidence="2 3" key="1">
    <citation type="submission" date="2019-04" db="EMBL/GenBank/DDBJ databases">
        <title>Niastella caeni sp. nov., isolated from activated sludge.</title>
        <authorList>
            <person name="Sheng M."/>
        </authorList>
    </citation>
    <scope>NUCLEOTIDE SEQUENCE [LARGE SCALE GENOMIC DNA]</scope>
    <source>
        <strain evidence="2 3">HX-2-15</strain>
    </source>
</reference>
<evidence type="ECO:0000313" key="3">
    <source>
        <dbReference type="Proteomes" id="UP000306918"/>
    </source>
</evidence>
<keyword evidence="2" id="KW-0378">Hydrolase</keyword>
<dbReference type="SUPFAM" id="SSF49464">
    <property type="entry name" value="Carboxypeptidase regulatory domain-like"/>
    <property type="match status" value="1"/>
</dbReference>
<keyword evidence="2" id="KW-0645">Protease</keyword>
<keyword evidence="1" id="KW-0732">Signal</keyword>
<dbReference type="RefSeq" id="WP_136576136.1">
    <property type="nucleotide sequence ID" value="NZ_STFF01000001.1"/>
</dbReference>
<keyword evidence="2" id="KW-0121">Carboxypeptidase</keyword>
<comment type="caution">
    <text evidence="2">The sequence shown here is derived from an EMBL/GenBank/DDBJ whole genome shotgun (WGS) entry which is preliminary data.</text>
</comment>
<evidence type="ECO:0000256" key="1">
    <source>
        <dbReference type="SAM" id="SignalP"/>
    </source>
</evidence>
<name>A0A4S8I0V5_9BACT</name>
<dbReference type="Pfam" id="PF13715">
    <property type="entry name" value="CarbopepD_reg_2"/>
    <property type="match status" value="1"/>
</dbReference>
<evidence type="ECO:0000313" key="2">
    <source>
        <dbReference type="EMBL" id="THU41647.1"/>
    </source>
</evidence>
<dbReference type="GO" id="GO:0004180">
    <property type="term" value="F:carboxypeptidase activity"/>
    <property type="evidence" value="ECO:0007669"/>
    <property type="project" value="UniProtKB-KW"/>
</dbReference>
<gene>
    <name evidence="2" type="ORF">FAM09_05990</name>
</gene>
<dbReference type="Proteomes" id="UP000306918">
    <property type="component" value="Unassembled WGS sequence"/>
</dbReference>
<dbReference type="InterPro" id="IPR008969">
    <property type="entry name" value="CarboxyPept-like_regulatory"/>
</dbReference>
<proteinExistence type="predicted"/>
<dbReference type="EMBL" id="STFF01000001">
    <property type="protein sequence ID" value="THU41647.1"/>
    <property type="molecule type" value="Genomic_DNA"/>
</dbReference>
<dbReference type="Gene3D" id="2.60.40.1120">
    <property type="entry name" value="Carboxypeptidase-like, regulatory domain"/>
    <property type="match status" value="1"/>
</dbReference>
<accession>A0A4S8I0V5</accession>
<sequence length="360" mass="41355">MKNLIILLLSVTCCTTLLAQEKSFSIFGKVIDAESKQPLPGASAYCQNTTQGTVSNNQGLFYMHLPNGGYDMVVTYTGYEKKVFRISNSQPSTDTILVELAKVDKALSEVAVVGSTEDPEGLTKYGKFFGENFIGNTGFANQCTIQNPEVLRFFYSKKRNRLKITAREDLVIINYALGYKIRYQLDSFSYDYSSNITQYTGSPLFQEMDSTEEVKTQWKKNRAHTYLGSRLHFMRSFYDSTLAQQGFIVEKLNDDPQSAKGTFITNFYNEQDYLADSGDVEINWTGRYRISYGKVYPDKQFLEEYKLPPSTRFQITVLDIANGFVIEKNGYFYEQYDVINTGYWAWKKLAELLPYDYLYQ</sequence>
<dbReference type="AlphaFoldDB" id="A0A4S8I0V5"/>
<protein>
    <submittedName>
        <fullName evidence="2">Carboxypeptidase-like regulatory domain-containing protein</fullName>
    </submittedName>
</protein>
<dbReference type="OrthoDB" id="1223654at2"/>